<name>A0ABY6TM88_9PAST</name>
<keyword evidence="1" id="KW-1133">Transmembrane helix</keyword>
<keyword evidence="1" id="KW-0472">Membrane</keyword>
<gene>
    <name evidence="2" type="ORF">SAMEA1410922_01268</name>
</gene>
<feature type="transmembrane region" description="Helical" evidence="1">
    <location>
        <begin position="12"/>
        <end position="34"/>
    </location>
</feature>
<sequence>MVVSMKHSNPFFHLLEELSLLILITPVVFGVLLYEQGIEGFRLVCIALIGSICVWAVYFTLKLLPYTSTNKPTRNLSKKEF</sequence>
<reference evidence="2 3" key="1">
    <citation type="submission" date="2019-05" db="EMBL/GenBank/DDBJ databases">
        <authorList>
            <consortium name="Pathogen Informatics"/>
        </authorList>
    </citation>
    <scope>NUCLEOTIDE SEQUENCE [LARGE SCALE GENOMIC DNA]</scope>
    <source>
        <strain evidence="2 3">NM319</strain>
    </source>
</reference>
<evidence type="ECO:0000313" key="3">
    <source>
        <dbReference type="Proteomes" id="UP000308167"/>
    </source>
</evidence>
<organism evidence="2 3">
    <name type="scientific">Actinobacillus porcinus</name>
    <dbReference type="NCBI Taxonomy" id="51048"/>
    <lineage>
        <taxon>Bacteria</taxon>
        <taxon>Pseudomonadati</taxon>
        <taxon>Pseudomonadota</taxon>
        <taxon>Gammaproteobacteria</taxon>
        <taxon>Pasteurellales</taxon>
        <taxon>Pasteurellaceae</taxon>
        <taxon>Actinobacillus</taxon>
    </lineage>
</organism>
<dbReference type="Proteomes" id="UP000308167">
    <property type="component" value="Unassembled WGS sequence"/>
</dbReference>
<proteinExistence type="predicted"/>
<dbReference type="EMBL" id="CABFKI010000007">
    <property type="protein sequence ID" value="VTU08048.1"/>
    <property type="molecule type" value="Genomic_DNA"/>
</dbReference>
<feature type="transmembrane region" description="Helical" evidence="1">
    <location>
        <begin position="40"/>
        <end position="61"/>
    </location>
</feature>
<keyword evidence="1" id="KW-0812">Transmembrane</keyword>
<accession>A0ABY6TM88</accession>
<comment type="caution">
    <text evidence="2">The sequence shown here is derived from an EMBL/GenBank/DDBJ whole genome shotgun (WGS) entry which is preliminary data.</text>
</comment>
<keyword evidence="3" id="KW-1185">Reference proteome</keyword>
<protein>
    <submittedName>
        <fullName evidence="2">Uncharacterized protein</fullName>
    </submittedName>
</protein>
<evidence type="ECO:0000256" key="1">
    <source>
        <dbReference type="SAM" id="Phobius"/>
    </source>
</evidence>
<evidence type="ECO:0000313" key="2">
    <source>
        <dbReference type="EMBL" id="VTU08048.1"/>
    </source>
</evidence>